<dbReference type="PROSITE" id="PS00194">
    <property type="entry name" value="THIOREDOXIN_1"/>
    <property type="match status" value="1"/>
</dbReference>
<evidence type="ECO:0000256" key="3">
    <source>
        <dbReference type="ARBA" id="ARBA00023157"/>
    </source>
</evidence>
<dbReference type="AlphaFoldDB" id="U1PFP2"/>
<dbReference type="EMBL" id="KE356560">
    <property type="protein sequence ID" value="ERG90926.1"/>
    <property type="molecule type" value="Genomic_DNA"/>
</dbReference>
<evidence type="ECO:0000256" key="4">
    <source>
        <dbReference type="ARBA" id="ARBA00023284"/>
    </source>
</evidence>
<evidence type="ECO:0000256" key="1">
    <source>
        <dbReference type="ARBA" id="ARBA00022448"/>
    </source>
</evidence>
<protein>
    <submittedName>
        <fullName evidence="7">Thioredoxin</fullName>
    </submittedName>
</protein>
<dbReference type="PROSITE" id="PS51352">
    <property type="entry name" value="THIOREDOXIN_2"/>
    <property type="match status" value="1"/>
</dbReference>
<evidence type="ECO:0000313" key="7">
    <source>
        <dbReference type="EMBL" id="ERG90926.1"/>
    </source>
</evidence>
<keyword evidence="4" id="KW-0676">Redox-active center</keyword>
<dbReference type="Pfam" id="PF00085">
    <property type="entry name" value="Thioredoxin"/>
    <property type="match status" value="1"/>
</dbReference>
<keyword evidence="2" id="KW-0249">Electron transport</keyword>
<dbReference type="HOGENOM" id="CLU_090389_11_1_2"/>
<evidence type="ECO:0000259" key="6">
    <source>
        <dbReference type="PROSITE" id="PS51352"/>
    </source>
</evidence>
<dbReference type="PRINTS" id="PR00421">
    <property type="entry name" value="THIOREDOXIN"/>
</dbReference>
<dbReference type="InterPro" id="IPR017937">
    <property type="entry name" value="Thioredoxin_CS"/>
</dbReference>
<dbReference type="PANTHER" id="PTHR45663">
    <property type="entry name" value="GEO12009P1"/>
    <property type="match status" value="1"/>
</dbReference>
<dbReference type="InterPro" id="IPR005746">
    <property type="entry name" value="Thioredoxin"/>
</dbReference>
<dbReference type="PANTHER" id="PTHR45663:SF11">
    <property type="entry name" value="GEO12009P1"/>
    <property type="match status" value="1"/>
</dbReference>
<evidence type="ECO:0000313" key="8">
    <source>
        <dbReference type="Proteomes" id="UP000030649"/>
    </source>
</evidence>
<dbReference type="SUPFAM" id="SSF52833">
    <property type="entry name" value="Thioredoxin-like"/>
    <property type="match status" value="1"/>
</dbReference>
<keyword evidence="3" id="KW-1015">Disulfide bond</keyword>
<gene>
    <name evidence="7" type="ORF">J07HQW1_00957</name>
</gene>
<dbReference type="InterPro" id="IPR036249">
    <property type="entry name" value="Thioredoxin-like_sf"/>
</dbReference>
<keyword evidence="1" id="KW-0813">Transport</keyword>
<dbReference type="GO" id="GO:0005737">
    <property type="term" value="C:cytoplasm"/>
    <property type="evidence" value="ECO:0007669"/>
    <property type="project" value="TreeGrafter"/>
</dbReference>
<accession>U1PFP2</accession>
<sequence length="144" mass="15838">MSDSQSDGDLAEIRAQKRSELKQKLTEDETPDETTIAGTPTEPIHIGSADDFDAAVTEHDVVLVDFYADWCGPCQMLEPTVKSLAAETDATVLKVDIDQHQSLAQRYQVRGVPTLLVFNNGETVEEIVGVRDESTLRSLIGQYT</sequence>
<dbReference type="Proteomes" id="UP000030649">
    <property type="component" value="Unassembled WGS sequence"/>
</dbReference>
<evidence type="ECO:0000256" key="5">
    <source>
        <dbReference type="SAM" id="MobiDB-lite"/>
    </source>
</evidence>
<feature type="domain" description="Thioredoxin" evidence="6">
    <location>
        <begin position="24"/>
        <end position="144"/>
    </location>
</feature>
<dbReference type="GO" id="GO:0015035">
    <property type="term" value="F:protein-disulfide reductase activity"/>
    <property type="evidence" value="ECO:0007669"/>
    <property type="project" value="InterPro"/>
</dbReference>
<feature type="region of interest" description="Disordered" evidence="5">
    <location>
        <begin position="1"/>
        <end position="47"/>
    </location>
</feature>
<feature type="compositionally biased region" description="Basic and acidic residues" evidence="5">
    <location>
        <begin position="11"/>
        <end position="27"/>
    </location>
</feature>
<name>U1PFP2_9EURY</name>
<dbReference type="FunFam" id="3.40.30.10:FF:000001">
    <property type="entry name" value="Thioredoxin"/>
    <property type="match status" value="1"/>
</dbReference>
<dbReference type="NCBIfam" id="TIGR01068">
    <property type="entry name" value="thioredoxin"/>
    <property type="match status" value="1"/>
</dbReference>
<dbReference type="Gene3D" id="3.40.30.10">
    <property type="entry name" value="Glutaredoxin"/>
    <property type="match status" value="1"/>
</dbReference>
<dbReference type="InterPro" id="IPR013766">
    <property type="entry name" value="Thioredoxin_domain"/>
</dbReference>
<evidence type="ECO:0000256" key="2">
    <source>
        <dbReference type="ARBA" id="ARBA00022982"/>
    </source>
</evidence>
<dbReference type="CDD" id="cd02947">
    <property type="entry name" value="TRX_family"/>
    <property type="match status" value="1"/>
</dbReference>
<dbReference type="STRING" id="1238424.J07HQW1_00957"/>
<organism evidence="7 8">
    <name type="scientific">Haloquadratum walsbyi J07HQW1</name>
    <dbReference type="NCBI Taxonomy" id="1238424"/>
    <lineage>
        <taxon>Archaea</taxon>
        <taxon>Methanobacteriati</taxon>
        <taxon>Methanobacteriota</taxon>
        <taxon>Stenosarchaea group</taxon>
        <taxon>Halobacteria</taxon>
        <taxon>Halobacteriales</taxon>
        <taxon>Haloferacaceae</taxon>
        <taxon>Haloquadratum</taxon>
    </lineage>
</organism>
<reference evidence="7 8" key="1">
    <citation type="journal article" date="2013" name="PLoS ONE">
        <title>Assembly-driven community genomics of a hypersaline microbial ecosystem.</title>
        <authorList>
            <person name="Podell S."/>
            <person name="Ugalde J.A."/>
            <person name="Narasingarao P."/>
            <person name="Banfield J.F."/>
            <person name="Heidelberg K.B."/>
            <person name="Allen E.E."/>
        </authorList>
    </citation>
    <scope>NUCLEOTIDE SEQUENCE [LARGE SCALE GENOMIC DNA]</scope>
    <source>
        <strain evidence="8">J07HQW1</strain>
    </source>
</reference>
<proteinExistence type="predicted"/>